<evidence type="ECO:0000256" key="2">
    <source>
        <dbReference type="SAM" id="Phobius"/>
    </source>
</evidence>
<feature type="compositionally biased region" description="Polar residues" evidence="1">
    <location>
        <begin position="179"/>
        <end position="210"/>
    </location>
</feature>
<dbReference type="EMBL" id="EF086691">
    <property type="protein sequence ID" value="ABK25947.1"/>
    <property type="molecule type" value="mRNA"/>
</dbReference>
<feature type="compositionally biased region" description="Basic and acidic residues" evidence="1">
    <location>
        <begin position="212"/>
        <end position="240"/>
    </location>
</feature>
<feature type="transmembrane region" description="Helical" evidence="2">
    <location>
        <begin position="72"/>
        <end position="91"/>
    </location>
</feature>
<dbReference type="PANTHER" id="PTHR36339:SF2">
    <property type="entry name" value="F23A5.5"/>
    <property type="match status" value="1"/>
</dbReference>
<dbReference type="PANTHER" id="PTHR36339">
    <property type="entry name" value="F23A5.5"/>
    <property type="match status" value="1"/>
</dbReference>
<sequence length="240" mass="27168">MQVKMMRMTKLQYISLQGAMHILFPRRMSFYGARCFSSKLEDAVREDKLDFITASKILFSAPSKPKKFGIDFHLVQFFFACLPSLAVYLVAQYARYDIRKMEAEVEMKKKLAEEEEQARQSSELDFPVSSKEGDLDDKLSSSSEISSKEKVETLQELKLRLDALEETIKRLTSAKREQTSSSVRTEPQGNNGKQPSNQVAAATESKGNGNKSSKEEFKSKETSCTDNVEARNVSESKKES</sequence>
<feature type="region of interest" description="Disordered" evidence="1">
    <location>
        <begin position="172"/>
        <end position="240"/>
    </location>
</feature>
<feature type="region of interest" description="Disordered" evidence="1">
    <location>
        <begin position="114"/>
        <end position="147"/>
    </location>
</feature>
<name>A9NZ86_PICSI</name>
<evidence type="ECO:0000313" key="3">
    <source>
        <dbReference type="EMBL" id="ABK25947.1"/>
    </source>
</evidence>
<proteinExistence type="evidence at transcript level"/>
<dbReference type="AlphaFoldDB" id="A9NZ86"/>
<keyword evidence="2" id="KW-1133">Transmembrane helix</keyword>
<accession>A9NZ86</accession>
<reference evidence="3" key="1">
    <citation type="journal article" date="2008" name="BMC Genomics">
        <title>A conifer genomics resource of 200,000 spruce (Picea spp.) ESTs and 6,464 high-quality, sequence-finished full-length cDNAs for Sitka spruce (Picea sitchensis).</title>
        <authorList>
            <person name="Ralph S.G."/>
            <person name="Chun H.J."/>
            <person name="Kolosova N."/>
            <person name="Cooper D."/>
            <person name="Oddy C."/>
            <person name="Ritland C.E."/>
            <person name="Kirkpatrick R."/>
            <person name="Moore R."/>
            <person name="Barber S."/>
            <person name="Holt R.A."/>
            <person name="Jones S.J."/>
            <person name="Marra M.A."/>
            <person name="Douglas C.J."/>
            <person name="Ritland K."/>
            <person name="Bohlmann J."/>
        </authorList>
    </citation>
    <scope>NUCLEOTIDE SEQUENCE</scope>
    <source>
        <tissue evidence="3">Green portion of the leader tissue</tissue>
    </source>
</reference>
<keyword evidence="2" id="KW-0472">Membrane</keyword>
<protein>
    <submittedName>
        <fullName evidence="3">Uncharacterized protein</fullName>
    </submittedName>
</protein>
<evidence type="ECO:0000256" key="1">
    <source>
        <dbReference type="SAM" id="MobiDB-lite"/>
    </source>
</evidence>
<organism evidence="3">
    <name type="scientific">Picea sitchensis</name>
    <name type="common">Sitka spruce</name>
    <name type="synonym">Pinus sitchensis</name>
    <dbReference type="NCBI Taxonomy" id="3332"/>
    <lineage>
        <taxon>Eukaryota</taxon>
        <taxon>Viridiplantae</taxon>
        <taxon>Streptophyta</taxon>
        <taxon>Embryophyta</taxon>
        <taxon>Tracheophyta</taxon>
        <taxon>Spermatophyta</taxon>
        <taxon>Pinopsida</taxon>
        <taxon>Pinidae</taxon>
        <taxon>Conifers I</taxon>
        <taxon>Pinales</taxon>
        <taxon>Pinaceae</taxon>
        <taxon>Picea</taxon>
    </lineage>
</organism>
<keyword evidence="2" id="KW-0812">Transmembrane</keyword>